<dbReference type="Proteomes" id="UP000067243">
    <property type="component" value="Chromosome"/>
</dbReference>
<feature type="signal peptide" evidence="1">
    <location>
        <begin position="1"/>
        <end position="21"/>
    </location>
</feature>
<dbReference type="PATRIC" id="fig|216946.3.peg.935"/>
<evidence type="ECO:0000256" key="1">
    <source>
        <dbReference type="SAM" id="SignalP"/>
    </source>
</evidence>
<organism evidence="2 3">
    <name type="scientific">Spiroplasma turonicum</name>
    <dbReference type="NCBI Taxonomy" id="216946"/>
    <lineage>
        <taxon>Bacteria</taxon>
        <taxon>Bacillati</taxon>
        <taxon>Mycoplasmatota</taxon>
        <taxon>Mollicutes</taxon>
        <taxon>Entomoplasmatales</taxon>
        <taxon>Spiroplasmataceae</taxon>
        <taxon>Spiroplasma</taxon>
    </lineage>
</organism>
<protein>
    <recommendedName>
        <fullName evidence="4">Lipoprotein</fullName>
    </recommendedName>
</protein>
<evidence type="ECO:0000313" key="3">
    <source>
        <dbReference type="Proteomes" id="UP000067243"/>
    </source>
</evidence>
<keyword evidence="3" id="KW-1185">Reference proteome</keyword>
<dbReference type="EMBL" id="CP012328">
    <property type="protein sequence ID" value="AKU80151.1"/>
    <property type="molecule type" value="Genomic_DNA"/>
</dbReference>
<accession>A0A0K1P753</accession>
<reference evidence="2 3" key="1">
    <citation type="journal article" date="2015" name="Genome Announc.">
        <title>Complete Genome Sequence of Spiroplasma turonicum Strain Tab4cT, a Parasite of a Horse Fly, Haematopota sp. (Diptera: Tabanidae).</title>
        <authorList>
            <person name="Davis R.E."/>
            <person name="Shao J."/>
            <person name="Zhao Y."/>
            <person name="Gasparich G.E."/>
            <person name="Gaynor B.J."/>
            <person name="Donofrio N."/>
        </authorList>
    </citation>
    <scope>NUCLEOTIDE SEQUENCE [LARGE SCALE GENOMIC DNA]</scope>
    <source>
        <strain evidence="2 3">Tab4c</strain>
    </source>
</reference>
<dbReference type="KEGG" id="stur:STURON_00905"/>
<keyword evidence="1" id="KW-0732">Signal</keyword>
<name>A0A0K1P753_9MOLU</name>
<dbReference type="RefSeq" id="WP_075048717.1">
    <property type="nucleotide sequence ID" value="NZ_CP012328.1"/>
</dbReference>
<evidence type="ECO:0000313" key="2">
    <source>
        <dbReference type="EMBL" id="AKU80151.1"/>
    </source>
</evidence>
<gene>
    <name evidence="2" type="ORF">STURON_00905</name>
</gene>
<sequence>MKKLLLTISSFILITSFSFNAISCSNEKDWFEIIYDHPKTMEELKSQAEYYLEKELDYKEEFKKDAIKDGMENGSSYDYYYNNDNWQKRNIFTFTRLICYGYEMYKLDNKLQNLKLESKKYNEYYSIRTLDEEDFKGYYELFEKEEEFPYYNKKYDSYLDLAYNWSIGK</sequence>
<dbReference type="AlphaFoldDB" id="A0A0K1P753"/>
<proteinExistence type="predicted"/>
<feature type="chain" id="PRO_5009779624" description="Lipoprotein" evidence="1">
    <location>
        <begin position="22"/>
        <end position="169"/>
    </location>
</feature>
<evidence type="ECO:0008006" key="4">
    <source>
        <dbReference type="Google" id="ProtNLM"/>
    </source>
</evidence>